<keyword evidence="5" id="KW-0663">Pyridoxal phosphate</keyword>
<dbReference type="GO" id="GO:0003700">
    <property type="term" value="F:DNA-binding transcription factor activity"/>
    <property type="evidence" value="ECO:0007669"/>
    <property type="project" value="InterPro"/>
</dbReference>
<dbReference type="InterPro" id="IPR051446">
    <property type="entry name" value="HTH_trans_reg/aminotransferase"/>
</dbReference>
<dbReference type="InterPro" id="IPR015424">
    <property type="entry name" value="PyrdxlP-dep_Trfase"/>
</dbReference>
<dbReference type="OrthoDB" id="9802328at2"/>
<evidence type="ECO:0000256" key="7">
    <source>
        <dbReference type="ARBA" id="ARBA00023125"/>
    </source>
</evidence>
<dbReference type="InterPro" id="IPR004839">
    <property type="entry name" value="Aminotransferase_I/II_large"/>
</dbReference>
<evidence type="ECO:0000256" key="2">
    <source>
        <dbReference type="ARBA" id="ARBA00005384"/>
    </source>
</evidence>
<dbReference type="Pfam" id="PF00392">
    <property type="entry name" value="GntR"/>
    <property type="match status" value="1"/>
</dbReference>
<evidence type="ECO:0000256" key="8">
    <source>
        <dbReference type="ARBA" id="ARBA00023163"/>
    </source>
</evidence>
<keyword evidence="11" id="KW-1185">Reference proteome</keyword>
<evidence type="ECO:0000256" key="6">
    <source>
        <dbReference type="ARBA" id="ARBA00023015"/>
    </source>
</evidence>
<dbReference type="InterPro" id="IPR015421">
    <property type="entry name" value="PyrdxlP-dep_Trfase_major"/>
</dbReference>
<dbReference type="Gene3D" id="1.10.10.10">
    <property type="entry name" value="Winged helix-like DNA-binding domain superfamily/Winged helix DNA-binding domain"/>
    <property type="match status" value="1"/>
</dbReference>
<dbReference type="EMBL" id="WBOS01000017">
    <property type="protein sequence ID" value="KAB2329711.1"/>
    <property type="molecule type" value="Genomic_DNA"/>
</dbReference>
<evidence type="ECO:0000313" key="11">
    <source>
        <dbReference type="Proteomes" id="UP000481030"/>
    </source>
</evidence>
<dbReference type="PRINTS" id="PR00035">
    <property type="entry name" value="HTHGNTR"/>
</dbReference>
<dbReference type="InterPro" id="IPR000524">
    <property type="entry name" value="Tscrpt_reg_HTH_GntR"/>
</dbReference>
<evidence type="ECO:0000256" key="1">
    <source>
        <dbReference type="ARBA" id="ARBA00001933"/>
    </source>
</evidence>
<organism evidence="10 11">
    <name type="scientific">Cytobacillus depressus</name>
    <dbReference type="NCBI Taxonomy" id="1602942"/>
    <lineage>
        <taxon>Bacteria</taxon>
        <taxon>Bacillati</taxon>
        <taxon>Bacillota</taxon>
        <taxon>Bacilli</taxon>
        <taxon>Bacillales</taxon>
        <taxon>Bacillaceae</taxon>
        <taxon>Cytobacillus</taxon>
    </lineage>
</organism>
<evidence type="ECO:0000259" key="9">
    <source>
        <dbReference type="PROSITE" id="PS50949"/>
    </source>
</evidence>
<dbReference type="GO" id="GO:0030170">
    <property type="term" value="F:pyridoxal phosphate binding"/>
    <property type="evidence" value="ECO:0007669"/>
    <property type="project" value="InterPro"/>
</dbReference>
<feature type="domain" description="HTH gntR-type" evidence="9">
    <location>
        <begin position="14"/>
        <end position="82"/>
    </location>
</feature>
<dbReference type="PANTHER" id="PTHR46577">
    <property type="entry name" value="HTH-TYPE TRANSCRIPTIONAL REGULATORY PROTEIN GABR"/>
    <property type="match status" value="1"/>
</dbReference>
<dbReference type="GO" id="GO:0003677">
    <property type="term" value="F:DNA binding"/>
    <property type="evidence" value="ECO:0007669"/>
    <property type="project" value="UniProtKB-KW"/>
</dbReference>
<evidence type="ECO:0000313" key="10">
    <source>
        <dbReference type="EMBL" id="KAB2329711.1"/>
    </source>
</evidence>
<dbReference type="SMART" id="SM00345">
    <property type="entry name" value="HTH_GNTR"/>
    <property type="match status" value="1"/>
</dbReference>
<dbReference type="PANTHER" id="PTHR46577:SF2">
    <property type="entry name" value="TRANSCRIPTIONAL REGULATORY PROTEIN"/>
    <property type="match status" value="1"/>
</dbReference>
<comment type="caution">
    <text evidence="10">The sequence shown here is derived from an EMBL/GenBank/DDBJ whole genome shotgun (WGS) entry which is preliminary data.</text>
</comment>
<dbReference type="InterPro" id="IPR015422">
    <property type="entry name" value="PyrdxlP-dep_Trfase_small"/>
</dbReference>
<dbReference type="InterPro" id="IPR036388">
    <property type="entry name" value="WH-like_DNA-bd_sf"/>
</dbReference>
<keyword evidence="6" id="KW-0805">Transcription regulation</keyword>
<dbReference type="Gene3D" id="3.40.640.10">
    <property type="entry name" value="Type I PLP-dependent aspartate aminotransferase-like (Major domain)"/>
    <property type="match status" value="1"/>
</dbReference>
<dbReference type="Pfam" id="PF00155">
    <property type="entry name" value="Aminotran_1_2"/>
    <property type="match status" value="1"/>
</dbReference>
<keyword evidence="3 10" id="KW-0032">Aminotransferase</keyword>
<dbReference type="SUPFAM" id="SSF53383">
    <property type="entry name" value="PLP-dependent transferases"/>
    <property type="match status" value="1"/>
</dbReference>
<evidence type="ECO:0000256" key="5">
    <source>
        <dbReference type="ARBA" id="ARBA00022898"/>
    </source>
</evidence>
<reference evidence="10 11" key="1">
    <citation type="journal article" date="2016" name="Antonie Van Leeuwenhoek">
        <title>Bacillus depressus sp. nov., isolated from soil of a sunflower field.</title>
        <authorList>
            <person name="Wei X."/>
            <person name="Xin D."/>
            <person name="Xin Y."/>
            <person name="Zhang H."/>
            <person name="Wang T."/>
            <person name="Zhang J."/>
        </authorList>
    </citation>
    <scope>NUCLEOTIDE SEQUENCE [LARGE SCALE GENOMIC DNA]</scope>
    <source>
        <strain evidence="10 11">BZ1</strain>
    </source>
</reference>
<evidence type="ECO:0000256" key="4">
    <source>
        <dbReference type="ARBA" id="ARBA00022679"/>
    </source>
</evidence>
<dbReference type="InterPro" id="IPR036390">
    <property type="entry name" value="WH_DNA-bd_sf"/>
</dbReference>
<evidence type="ECO:0000256" key="3">
    <source>
        <dbReference type="ARBA" id="ARBA00022576"/>
    </source>
</evidence>
<dbReference type="FunFam" id="3.40.640.10:FF:000023">
    <property type="entry name" value="Transcriptional regulator, GntR family"/>
    <property type="match status" value="1"/>
</dbReference>
<keyword evidence="4 10" id="KW-0808">Transferase</keyword>
<protein>
    <submittedName>
        <fullName evidence="10">PLP-dependent aminotransferase family protein</fullName>
    </submittedName>
</protein>
<dbReference type="Proteomes" id="UP000481030">
    <property type="component" value="Unassembled WGS sequence"/>
</dbReference>
<dbReference type="SUPFAM" id="SSF46785">
    <property type="entry name" value="Winged helix' DNA-binding domain"/>
    <property type="match status" value="1"/>
</dbReference>
<name>A0A6L3V1H8_9BACI</name>
<dbReference type="PROSITE" id="PS50949">
    <property type="entry name" value="HTH_GNTR"/>
    <property type="match status" value="1"/>
</dbReference>
<dbReference type="FunFam" id="1.10.10.10:FF:000079">
    <property type="entry name" value="GntR family transcriptional regulator"/>
    <property type="match status" value="1"/>
</dbReference>
<gene>
    <name evidence="10" type="ORF">F7731_21395</name>
</gene>
<dbReference type="CDD" id="cd00609">
    <property type="entry name" value="AAT_like"/>
    <property type="match status" value="1"/>
</dbReference>
<dbReference type="AlphaFoldDB" id="A0A6L3V1H8"/>
<dbReference type="RefSeq" id="WP_151536834.1">
    <property type="nucleotide sequence ID" value="NZ_WBOS01000017.1"/>
</dbReference>
<dbReference type="Gene3D" id="3.90.1150.10">
    <property type="entry name" value="Aspartate Aminotransferase, domain 1"/>
    <property type="match status" value="1"/>
</dbReference>
<dbReference type="GO" id="GO:0008483">
    <property type="term" value="F:transaminase activity"/>
    <property type="evidence" value="ECO:0007669"/>
    <property type="project" value="UniProtKB-KW"/>
</dbReference>
<proteinExistence type="inferred from homology"/>
<keyword evidence="8" id="KW-0804">Transcription</keyword>
<dbReference type="CDD" id="cd07377">
    <property type="entry name" value="WHTH_GntR"/>
    <property type="match status" value="1"/>
</dbReference>
<comment type="cofactor">
    <cofactor evidence="1">
        <name>pyridoxal 5'-phosphate</name>
        <dbReference type="ChEBI" id="CHEBI:597326"/>
    </cofactor>
</comment>
<comment type="similarity">
    <text evidence="2">In the C-terminal section; belongs to the class-I pyridoxal-phosphate-dependent aminotransferase family.</text>
</comment>
<sequence>MFSVNWKPNKSSPVPLHKQITDFVKEKISNGEWTIGYKLPPQRTLAKVLEVNRSTIVTAYDELTAEGLIEGKSGSGTKVINNTWNLLATASPPDWSSYVSSSIHKPNLPTIQEINQAEFSPNMIRLGTGELSPDLLAGRSMKQIFEKMAMKDISYGYEEPKGLLPLRKEISNYLKTIGIEASPSSILIVSGSLQALHLISVGLLHRGSTVLTEKPSYLYSLHVFQSAGMRLVGIPLDKEGIKVNDIPRNKKPNKAALLYTIPSFQNPTGTLMTVERRNHLLNVCQQEQLPIIEDDVYRELWFDEKPPNPLKASDKNGLVLYLGSLSKTLSPGFRIGWVVGPEPVIEHLADIKMQTDYGSSSLSQWAAVEWFASGLYEQHLNEIRNQLKIRRDFTLNILNKYFSDIATWEKPNGGFYIWLRLLTSISIRELFETALAEGILLNPGNVYDHQADQHLRISYSFASLSELEDGLRRLSMIIRRLI</sequence>
<keyword evidence="7" id="KW-0238">DNA-binding</keyword>
<accession>A0A6L3V1H8</accession>